<dbReference type="InterPro" id="IPR036514">
    <property type="entry name" value="SGNH_hydro_sf"/>
</dbReference>
<dbReference type="InterPro" id="IPR051532">
    <property type="entry name" value="Ester_Hydrolysis_Enzymes"/>
</dbReference>
<dbReference type="PANTHER" id="PTHR30383">
    <property type="entry name" value="THIOESTERASE 1/PROTEASE 1/LYSOPHOSPHOLIPASE L1"/>
    <property type="match status" value="1"/>
</dbReference>
<reference evidence="2" key="1">
    <citation type="submission" date="2020-05" db="EMBL/GenBank/DDBJ databases">
        <authorList>
            <person name="Chiriac C."/>
            <person name="Salcher M."/>
            <person name="Ghai R."/>
            <person name="Kavagutti S V."/>
        </authorList>
    </citation>
    <scope>NUCLEOTIDE SEQUENCE</scope>
</reference>
<dbReference type="PANTHER" id="PTHR30383:SF29">
    <property type="entry name" value="SGNH HYDROLASE-TYPE ESTERASE DOMAIN-CONTAINING PROTEIN"/>
    <property type="match status" value="1"/>
</dbReference>
<dbReference type="EMBL" id="CAEZTL010000044">
    <property type="protein sequence ID" value="CAB4569339.1"/>
    <property type="molecule type" value="Genomic_DNA"/>
</dbReference>
<accession>A0A6J6E230</accession>
<name>A0A6J6E230_9ZZZZ</name>
<evidence type="ECO:0000259" key="1">
    <source>
        <dbReference type="Pfam" id="PF13472"/>
    </source>
</evidence>
<dbReference type="CDD" id="cd01832">
    <property type="entry name" value="SGNH_hydrolase_like_1"/>
    <property type="match status" value="1"/>
</dbReference>
<dbReference type="InterPro" id="IPR013830">
    <property type="entry name" value="SGNH_hydro"/>
</dbReference>
<dbReference type="AlphaFoldDB" id="A0A6J6E230"/>
<dbReference type="SUPFAM" id="SSF52266">
    <property type="entry name" value="SGNH hydrolase"/>
    <property type="match status" value="1"/>
</dbReference>
<evidence type="ECO:0000313" key="2">
    <source>
        <dbReference type="EMBL" id="CAB4569339.1"/>
    </source>
</evidence>
<organism evidence="2">
    <name type="scientific">freshwater metagenome</name>
    <dbReference type="NCBI Taxonomy" id="449393"/>
    <lineage>
        <taxon>unclassified sequences</taxon>
        <taxon>metagenomes</taxon>
        <taxon>ecological metagenomes</taxon>
    </lineage>
</organism>
<gene>
    <name evidence="2" type="ORF">UFOPK1683_00587</name>
</gene>
<feature type="domain" description="SGNH hydrolase-type esterase" evidence="1">
    <location>
        <begin position="32"/>
        <end position="206"/>
    </location>
</feature>
<protein>
    <submittedName>
        <fullName evidence="2">Unannotated protein</fullName>
    </submittedName>
</protein>
<dbReference type="Gene3D" id="3.40.50.1110">
    <property type="entry name" value="SGNH hydrolase"/>
    <property type="match status" value="1"/>
</dbReference>
<sequence>MNENFAPPHSFETTQQERALAIRNIENLRIIAMGDSSVFGVGDHGDKIPSVGYGWTGRIAHDLNAKQFINVAKNGARARHLTANQLPAVLSFQPHMVLICIGTNDVLRKDFSTEEVRTHLSHICKSVAAQGALVVLLGLPDPIRTAPGPLALRKILSNRILEINEVMAEIAGDGHALIVPTWSSKIAHEKRMWHVDRMHPSAFGHQHIADLVRRNLSLPRRSSKKIPTESSVSRKFELYWLLTNGAKWFAKRSIDLIPALIWLLVSERLRKKPR</sequence>
<dbReference type="Pfam" id="PF13472">
    <property type="entry name" value="Lipase_GDSL_2"/>
    <property type="match status" value="1"/>
</dbReference>
<proteinExistence type="predicted"/>